<organism evidence="2 3">
    <name type="scientific">Ectothiorhodospira magna</name>
    <dbReference type="NCBI Taxonomy" id="867345"/>
    <lineage>
        <taxon>Bacteria</taxon>
        <taxon>Pseudomonadati</taxon>
        <taxon>Pseudomonadota</taxon>
        <taxon>Gammaproteobacteria</taxon>
        <taxon>Chromatiales</taxon>
        <taxon>Ectothiorhodospiraceae</taxon>
        <taxon>Ectothiorhodospira</taxon>
    </lineage>
</organism>
<proteinExistence type="predicted"/>
<name>A0A1H8YXW4_9GAMM</name>
<evidence type="ECO:0000313" key="2">
    <source>
        <dbReference type="EMBL" id="SEP57060.1"/>
    </source>
</evidence>
<dbReference type="STRING" id="867345.SAMN05421693_10165"/>
<dbReference type="InterPro" id="IPR025587">
    <property type="entry name" value="DUF4351"/>
</dbReference>
<dbReference type="Pfam" id="PF14261">
    <property type="entry name" value="DUF4351"/>
    <property type="match status" value="1"/>
</dbReference>
<dbReference type="EMBL" id="FOFO01000001">
    <property type="protein sequence ID" value="SEP57060.1"/>
    <property type="molecule type" value="Genomic_DNA"/>
</dbReference>
<evidence type="ECO:0000259" key="1">
    <source>
        <dbReference type="Pfam" id="PF14261"/>
    </source>
</evidence>
<dbReference type="PANTHER" id="PTHR35586:SF1">
    <property type="entry name" value="SLL1691 PROTEIN"/>
    <property type="match status" value="1"/>
</dbReference>
<protein>
    <recommendedName>
        <fullName evidence="1">DUF4351 domain-containing protein</fullName>
    </recommendedName>
</protein>
<dbReference type="AlphaFoldDB" id="A0A1H8YXW4"/>
<keyword evidence="3" id="KW-1185">Reference proteome</keyword>
<reference evidence="2 3" key="1">
    <citation type="submission" date="2016-10" db="EMBL/GenBank/DDBJ databases">
        <authorList>
            <person name="de Groot N.N."/>
        </authorList>
    </citation>
    <scope>NUCLEOTIDE SEQUENCE [LARGE SCALE GENOMIC DNA]</scope>
    <source>
        <strain evidence="2 3">B7-7</strain>
    </source>
</reference>
<accession>A0A1H8YXW4</accession>
<evidence type="ECO:0000313" key="3">
    <source>
        <dbReference type="Proteomes" id="UP000199496"/>
    </source>
</evidence>
<gene>
    <name evidence="2" type="ORF">SAMN05421693_10165</name>
</gene>
<dbReference type="PANTHER" id="PTHR35586">
    <property type="entry name" value="SLL1691 PROTEIN"/>
    <property type="match status" value="1"/>
</dbReference>
<feature type="domain" description="DUF4351" evidence="1">
    <location>
        <begin position="113"/>
        <end position="159"/>
    </location>
</feature>
<sequence length="169" mass="19763">MRMETSDNVFALVVMAQIKAKRVNDGATRKDVKIALIRRLYERGYSREQIVRLFRIIDWMIQLPRGLEAGFVQAVYAIQEEKKMPYVNTIERVEREKALQQGLEQGLERGVGQGRQLEARRILQRQLSKRFGELPDWVSERLEAADVDQLEVWSDEILFADSLDTLFKH</sequence>
<dbReference type="Proteomes" id="UP000199496">
    <property type="component" value="Unassembled WGS sequence"/>
</dbReference>